<feature type="non-terminal residue" evidence="1">
    <location>
        <position position="45"/>
    </location>
</feature>
<name>A0A2K3KHJ6_TRIPR</name>
<dbReference type="AlphaFoldDB" id="A0A2K3KHJ6"/>
<gene>
    <name evidence="1" type="ORF">L195_g062756</name>
</gene>
<dbReference type="STRING" id="57577.A0A2K3KHJ6"/>
<evidence type="ECO:0000313" key="1">
    <source>
        <dbReference type="EMBL" id="PNX65755.1"/>
    </source>
</evidence>
<dbReference type="EMBL" id="ASHM01184302">
    <property type="protein sequence ID" value="PNX65755.1"/>
    <property type="molecule type" value="Genomic_DNA"/>
</dbReference>
<proteinExistence type="predicted"/>
<keyword evidence="1" id="KW-0436">Ligase</keyword>
<dbReference type="GO" id="GO:0016874">
    <property type="term" value="F:ligase activity"/>
    <property type="evidence" value="ECO:0007669"/>
    <property type="project" value="UniProtKB-KW"/>
</dbReference>
<evidence type="ECO:0000313" key="2">
    <source>
        <dbReference type="Proteomes" id="UP000236291"/>
    </source>
</evidence>
<sequence length="45" mass="5278">MSTNCNNDNTNNRDDLDSIFKQKRILRTQVRKTLKAIDPSLRSQQ</sequence>
<reference evidence="1 2" key="2">
    <citation type="journal article" date="2017" name="Front. Plant Sci.">
        <title>Gene Classification and Mining of Molecular Markers Useful in Red Clover (Trifolium pratense) Breeding.</title>
        <authorList>
            <person name="Istvanek J."/>
            <person name="Dluhosova J."/>
            <person name="Dluhos P."/>
            <person name="Patkova L."/>
            <person name="Nedelnik J."/>
            <person name="Repkova J."/>
        </authorList>
    </citation>
    <scope>NUCLEOTIDE SEQUENCE [LARGE SCALE GENOMIC DNA]</scope>
    <source>
        <strain evidence="2">cv. Tatra</strain>
        <tissue evidence="1">Young leaves</tissue>
    </source>
</reference>
<accession>A0A2K3KHJ6</accession>
<protein>
    <submittedName>
        <fullName evidence="1">5-formyltetrahydrofolate cyclo-ligase</fullName>
    </submittedName>
</protein>
<comment type="caution">
    <text evidence="1">The sequence shown here is derived from an EMBL/GenBank/DDBJ whole genome shotgun (WGS) entry which is preliminary data.</text>
</comment>
<dbReference type="Proteomes" id="UP000236291">
    <property type="component" value="Unassembled WGS sequence"/>
</dbReference>
<reference evidence="1 2" key="1">
    <citation type="journal article" date="2014" name="Am. J. Bot.">
        <title>Genome assembly and annotation for red clover (Trifolium pratense; Fabaceae).</title>
        <authorList>
            <person name="Istvanek J."/>
            <person name="Jaros M."/>
            <person name="Krenek A."/>
            <person name="Repkova J."/>
        </authorList>
    </citation>
    <scope>NUCLEOTIDE SEQUENCE [LARGE SCALE GENOMIC DNA]</scope>
    <source>
        <strain evidence="2">cv. Tatra</strain>
        <tissue evidence="1">Young leaves</tissue>
    </source>
</reference>
<organism evidence="1 2">
    <name type="scientific">Trifolium pratense</name>
    <name type="common">Red clover</name>
    <dbReference type="NCBI Taxonomy" id="57577"/>
    <lineage>
        <taxon>Eukaryota</taxon>
        <taxon>Viridiplantae</taxon>
        <taxon>Streptophyta</taxon>
        <taxon>Embryophyta</taxon>
        <taxon>Tracheophyta</taxon>
        <taxon>Spermatophyta</taxon>
        <taxon>Magnoliopsida</taxon>
        <taxon>eudicotyledons</taxon>
        <taxon>Gunneridae</taxon>
        <taxon>Pentapetalae</taxon>
        <taxon>rosids</taxon>
        <taxon>fabids</taxon>
        <taxon>Fabales</taxon>
        <taxon>Fabaceae</taxon>
        <taxon>Papilionoideae</taxon>
        <taxon>50 kb inversion clade</taxon>
        <taxon>NPAAA clade</taxon>
        <taxon>Hologalegina</taxon>
        <taxon>IRL clade</taxon>
        <taxon>Trifolieae</taxon>
        <taxon>Trifolium</taxon>
    </lineage>
</organism>